<proteinExistence type="predicted"/>
<name>A0A815WJ93_ADIRI</name>
<comment type="caution">
    <text evidence="2">The sequence shown here is derived from an EMBL/GenBank/DDBJ whole genome shotgun (WGS) entry which is preliminary data.</text>
</comment>
<organism evidence="2 3">
    <name type="scientific">Adineta ricciae</name>
    <name type="common">Rotifer</name>
    <dbReference type="NCBI Taxonomy" id="249248"/>
    <lineage>
        <taxon>Eukaryota</taxon>
        <taxon>Metazoa</taxon>
        <taxon>Spiralia</taxon>
        <taxon>Gnathifera</taxon>
        <taxon>Rotifera</taxon>
        <taxon>Eurotatoria</taxon>
        <taxon>Bdelloidea</taxon>
        <taxon>Adinetida</taxon>
        <taxon>Adinetidae</taxon>
        <taxon>Adineta</taxon>
    </lineage>
</organism>
<evidence type="ECO:0000313" key="1">
    <source>
        <dbReference type="EMBL" id="CAF1533969.1"/>
    </source>
</evidence>
<keyword evidence="3" id="KW-1185">Reference proteome</keyword>
<accession>A0A815WJ93</accession>
<evidence type="ECO:0000313" key="3">
    <source>
        <dbReference type="Proteomes" id="UP000663828"/>
    </source>
</evidence>
<dbReference type="Proteomes" id="UP000663828">
    <property type="component" value="Unassembled WGS sequence"/>
</dbReference>
<reference evidence="2" key="1">
    <citation type="submission" date="2021-02" db="EMBL/GenBank/DDBJ databases">
        <authorList>
            <person name="Nowell W R."/>
        </authorList>
    </citation>
    <scope>NUCLEOTIDE SEQUENCE</scope>
</reference>
<dbReference type="OrthoDB" id="10059870at2759"/>
<sequence>MDGIANREPQRKKCHGNRINQRFRQKWRKRGMKWAKIENLLKKRNHTNIQQNSRTSDYMRDIGDIIDMTTMPTMNLNLNKRQRNISSQNIVSASAIPKSTSSSSISQPLRKKNRNWNTYANRRYSSSRNENTDIQLYIRKRLELLDQHYCSEAHLQLWKSFLRIGLEYQEWPDEVCAMRRTNNFHLCQQHVVKYTEDIEQQTRMYQMKINQQSAFCPIIPISFDRIDHCLKDFVESERQYLFKRNQNQLIKFKNDIDRKKLYQTINTNVFNANSLDQLMKIREHQAVIWEEQMVLEMRIFCRFLPKDFDHQENFISSIVPVTMNKERLQTIQEAKRKWL</sequence>
<dbReference type="EMBL" id="CAJNOR010005114">
    <property type="protein sequence ID" value="CAF1546058.1"/>
    <property type="molecule type" value="Genomic_DNA"/>
</dbReference>
<gene>
    <name evidence="1" type="ORF">EDS130_LOCUS44799</name>
    <name evidence="2" type="ORF">XAT740_LOCUS42527</name>
</gene>
<protein>
    <submittedName>
        <fullName evidence="2">Uncharacterized protein</fullName>
    </submittedName>
</protein>
<dbReference type="AlphaFoldDB" id="A0A815WJ93"/>
<dbReference type="Proteomes" id="UP000663852">
    <property type="component" value="Unassembled WGS sequence"/>
</dbReference>
<evidence type="ECO:0000313" key="2">
    <source>
        <dbReference type="EMBL" id="CAF1546058.1"/>
    </source>
</evidence>
<dbReference type="EMBL" id="CAJNOJ010000924">
    <property type="protein sequence ID" value="CAF1533969.1"/>
    <property type="molecule type" value="Genomic_DNA"/>
</dbReference>